<evidence type="ECO:0000256" key="2">
    <source>
        <dbReference type="SAM" id="Phobius"/>
    </source>
</evidence>
<dbReference type="PANTHER" id="PTHR33444">
    <property type="entry name" value="SI:DKEY-19B23.12-RELATED"/>
    <property type="match status" value="1"/>
</dbReference>
<organism evidence="3 4">
    <name type="scientific">Laodelphax striatellus</name>
    <name type="common">Small brown planthopper</name>
    <name type="synonym">Delphax striatella</name>
    <dbReference type="NCBI Taxonomy" id="195883"/>
    <lineage>
        <taxon>Eukaryota</taxon>
        <taxon>Metazoa</taxon>
        <taxon>Ecdysozoa</taxon>
        <taxon>Arthropoda</taxon>
        <taxon>Hexapoda</taxon>
        <taxon>Insecta</taxon>
        <taxon>Pterygota</taxon>
        <taxon>Neoptera</taxon>
        <taxon>Paraneoptera</taxon>
        <taxon>Hemiptera</taxon>
        <taxon>Auchenorrhyncha</taxon>
        <taxon>Fulgoroidea</taxon>
        <taxon>Delphacidae</taxon>
        <taxon>Criomorphinae</taxon>
        <taxon>Laodelphax</taxon>
    </lineage>
</organism>
<protein>
    <submittedName>
        <fullName evidence="3">Uncharacterized protein</fullName>
    </submittedName>
</protein>
<keyword evidence="2" id="KW-1133">Transmembrane helix</keyword>
<reference evidence="3 4" key="1">
    <citation type="journal article" date="2017" name="Gigascience">
        <title>Genome sequence of the small brown planthopper, Laodelphax striatellus.</title>
        <authorList>
            <person name="Zhu J."/>
            <person name="Jiang F."/>
            <person name="Wang X."/>
            <person name="Yang P."/>
            <person name="Bao Y."/>
            <person name="Zhao W."/>
            <person name="Wang W."/>
            <person name="Lu H."/>
            <person name="Wang Q."/>
            <person name="Cui N."/>
            <person name="Li J."/>
            <person name="Chen X."/>
            <person name="Luo L."/>
            <person name="Yu J."/>
            <person name="Kang L."/>
            <person name="Cui F."/>
        </authorList>
    </citation>
    <scope>NUCLEOTIDE SEQUENCE [LARGE SCALE GENOMIC DNA]</scope>
    <source>
        <strain evidence="3">Lst14</strain>
    </source>
</reference>
<dbReference type="STRING" id="195883.A0A482WHJ0"/>
<dbReference type="InParanoid" id="A0A482WHJ0"/>
<evidence type="ECO:0000313" key="3">
    <source>
        <dbReference type="EMBL" id="RZF32696.1"/>
    </source>
</evidence>
<dbReference type="OrthoDB" id="6157510at2759"/>
<feature type="region of interest" description="Disordered" evidence="1">
    <location>
        <begin position="112"/>
        <end position="406"/>
    </location>
</feature>
<dbReference type="EMBL" id="QKKF02036132">
    <property type="protein sequence ID" value="RZF32696.1"/>
    <property type="molecule type" value="Genomic_DNA"/>
</dbReference>
<keyword evidence="2" id="KW-0472">Membrane</keyword>
<feature type="compositionally biased region" description="Polar residues" evidence="1">
    <location>
        <begin position="241"/>
        <end position="250"/>
    </location>
</feature>
<name>A0A482WHJ0_LAOST</name>
<feature type="transmembrane region" description="Helical" evidence="2">
    <location>
        <begin position="549"/>
        <end position="569"/>
    </location>
</feature>
<feature type="compositionally biased region" description="Polar residues" evidence="1">
    <location>
        <begin position="305"/>
        <end position="340"/>
    </location>
</feature>
<dbReference type="Proteomes" id="UP000291343">
    <property type="component" value="Unassembled WGS sequence"/>
</dbReference>
<feature type="compositionally biased region" description="Polar residues" evidence="1">
    <location>
        <begin position="118"/>
        <end position="130"/>
    </location>
</feature>
<evidence type="ECO:0000256" key="1">
    <source>
        <dbReference type="SAM" id="MobiDB-lite"/>
    </source>
</evidence>
<dbReference type="AlphaFoldDB" id="A0A482WHJ0"/>
<comment type="caution">
    <text evidence="3">The sequence shown here is derived from an EMBL/GenBank/DDBJ whole genome shotgun (WGS) entry which is preliminary data.</text>
</comment>
<feature type="region of interest" description="Disordered" evidence="1">
    <location>
        <begin position="1"/>
        <end position="100"/>
    </location>
</feature>
<proteinExistence type="predicted"/>
<evidence type="ECO:0000313" key="4">
    <source>
        <dbReference type="Proteomes" id="UP000291343"/>
    </source>
</evidence>
<dbReference type="InterPro" id="IPR040350">
    <property type="entry name" value="TMEM272"/>
</dbReference>
<dbReference type="PANTHER" id="PTHR33444:SF7">
    <property type="entry name" value="TRANSMEMBRANE PROTEIN 272"/>
    <property type="match status" value="1"/>
</dbReference>
<feature type="transmembrane region" description="Helical" evidence="2">
    <location>
        <begin position="494"/>
        <end position="514"/>
    </location>
</feature>
<feature type="compositionally biased region" description="Low complexity" evidence="1">
    <location>
        <begin position="388"/>
        <end position="404"/>
    </location>
</feature>
<accession>A0A482WHJ0</accession>
<keyword evidence="2" id="KW-0812">Transmembrane</keyword>
<sequence>MIHRTSSSRKRRGSRSAATSPHRGSSGGARRPSMMVVGGDAAPLGVPALGGMPRGRRASIAVSSSDLAARGITVTAADDDEVVAPDTGYPDSDPEHDDNSLMPELAVYNRSPRGSLVPQESNRSPRNSLTPDAAGYNRSPRNSLVPDTSYSRSPRNSLVPDVPAGGGGGGNRSARNSLVPTEYSRSPRGSLLPDVENFSRTSRTNLLPEPPDSYSRSPRNSLVPEYNSRSARNSLVPDISPSRSQRNSLVPDQPINKSPRGSLVPETGATRSPRGSLVPEPTPNRSPRGSLVPEPGNNIVPRSSPRGSITSEVSFNKSPRNSLPLQDSASIRSPRGSITSAAGALIDTTRSPRGSVDIVAPGSSRGGGVNRSPSPYRKSTRSANVNNAVEGGSRRASSSVSQASADDRRQLCGEHTKLNSEAGLGLSAYGSVVYQLNHANMESSGLCDFVCRALHIVYRTGVVFIVLGCLFTLPVAMFIIGIQYAKDCPKEPILPVYMIVGGGFGTIKMLWMLWNQYRSMTYERLDARSRSSGSSGDDPISTGGKITNFLLSSFLIVWFVMGNVWIWGMGWPDFKPTLLDPNSWCDKTLFLFALTHLVVLYSLIGVVVIVIIVLIASQVCVCPMLIHCK</sequence>
<feature type="compositionally biased region" description="Polar residues" evidence="1">
    <location>
        <begin position="139"/>
        <end position="156"/>
    </location>
</feature>
<keyword evidence="4" id="KW-1185">Reference proteome</keyword>
<feature type="transmembrane region" description="Helical" evidence="2">
    <location>
        <begin position="462"/>
        <end position="482"/>
    </location>
</feature>
<feature type="compositionally biased region" description="Basic residues" evidence="1">
    <location>
        <begin position="1"/>
        <end position="14"/>
    </location>
</feature>
<gene>
    <name evidence="3" type="ORF">LSTR_LSTR004124</name>
</gene>
<feature type="transmembrane region" description="Helical" evidence="2">
    <location>
        <begin position="589"/>
        <end position="616"/>
    </location>
</feature>